<gene>
    <name evidence="1" type="ORF">CLHUN_00880</name>
</gene>
<sequence length="370" mass="41313">MALIKLMIVDDDDEYSFNLCNSLTHNFSEILLVSYCSNSYNIEEWIKKIDPDIVLTGEKFYNVITKHYAKTLLILSSGSSSSGVAEIPSIYKYKDVNKIAGDIINSFTKAGNIISPAKEKAARIIPVYSASGSTGKTSIALGIGSICSLYGLKVLYLNLEQFQSTKFFFSCNADYSISEVIYYVRVKDNNLISKLTAMRCQDPSTNMFYYQPANNPLEMTELLPGDLEFLIDNLKESGQYDIIVVDMDSRLDANTLKIFNNSDEIIYLLVNDEICLHKTSIFLGSLNKLSNSSNQFAYLPDKIIYVANKVSNQALPLIKNVISSERILSEIPLIESFNSKKFGIMGGPDTIYSSLKQIAGRYIRQQSQGG</sequence>
<dbReference type="AlphaFoldDB" id="A0A1V4SQY4"/>
<comment type="caution">
    <text evidence="1">The sequence shown here is derived from an EMBL/GenBank/DDBJ whole genome shotgun (WGS) entry which is preliminary data.</text>
</comment>
<protein>
    <submittedName>
        <fullName evidence="1">CobQ/CobB/MinD/ParA nucleotide binding domain protein</fullName>
    </submittedName>
</protein>
<evidence type="ECO:0000313" key="1">
    <source>
        <dbReference type="EMBL" id="OPX46272.1"/>
    </source>
</evidence>
<organism evidence="1 2">
    <name type="scientific">Ruminiclostridium hungatei</name>
    <name type="common">Clostridium hungatei</name>
    <dbReference type="NCBI Taxonomy" id="48256"/>
    <lineage>
        <taxon>Bacteria</taxon>
        <taxon>Bacillati</taxon>
        <taxon>Bacillota</taxon>
        <taxon>Clostridia</taxon>
        <taxon>Eubacteriales</taxon>
        <taxon>Oscillospiraceae</taxon>
        <taxon>Ruminiclostridium</taxon>
    </lineage>
</organism>
<dbReference type="OrthoDB" id="3035369at2"/>
<dbReference type="Gene3D" id="3.40.50.10850">
    <property type="entry name" value="Ntrc-like two-domain protein"/>
    <property type="match status" value="1"/>
</dbReference>
<evidence type="ECO:0000313" key="2">
    <source>
        <dbReference type="Proteomes" id="UP000191554"/>
    </source>
</evidence>
<dbReference type="Proteomes" id="UP000191554">
    <property type="component" value="Unassembled WGS sequence"/>
</dbReference>
<dbReference type="Gene3D" id="3.40.50.300">
    <property type="entry name" value="P-loop containing nucleotide triphosphate hydrolases"/>
    <property type="match status" value="1"/>
</dbReference>
<dbReference type="RefSeq" id="WP_080062595.1">
    <property type="nucleotide sequence ID" value="NZ_MZGX01000001.1"/>
</dbReference>
<dbReference type="InterPro" id="IPR027417">
    <property type="entry name" value="P-loop_NTPase"/>
</dbReference>
<dbReference type="STRING" id="48256.CLHUN_00880"/>
<proteinExistence type="predicted"/>
<dbReference type="EMBL" id="MZGX01000001">
    <property type="protein sequence ID" value="OPX46272.1"/>
    <property type="molecule type" value="Genomic_DNA"/>
</dbReference>
<name>A0A1V4SQY4_RUMHU</name>
<accession>A0A1V4SQY4</accession>
<dbReference type="SUPFAM" id="SSF52540">
    <property type="entry name" value="P-loop containing nucleoside triphosphate hydrolases"/>
    <property type="match status" value="1"/>
</dbReference>
<keyword evidence="2" id="KW-1185">Reference proteome</keyword>
<reference evidence="1 2" key="1">
    <citation type="submission" date="2017-03" db="EMBL/GenBank/DDBJ databases">
        <title>Genome sequence of Clostridium hungatei DSM 14427.</title>
        <authorList>
            <person name="Poehlein A."/>
            <person name="Daniel R."/>
        </authorList>
    </citation>
    <scope>NUCLEOTIDE SEQUENCE [LARGE SCALE GENOMIC DNA]</scope>
    <source>
        <strain evidence="1 2">DSM 14427</strain>
    </source>
</reference>